<name>A0A9N8DW47_9STRA</name>
<evidence type="ECO:0000313" key="3">
    <source>
        <dbReference type="EMBL" id="CAB9507755.1"/>
    </source>
</evidence>
<comment type="caution">
    <text evidence="3">The sequence shown here is derived from an EMBL/GenBank/DDBJ whole genome shotgun (WGS) entry which is preliminary data.</text>
</comment>
<gene>
    <name evidence="3" type="ORF">SEMRO_319_G116250.1</name>
</gene>
<dbReference type="EMBL" id="CAICTM010000318">
    <property type="protein sequence ID" value="CAB9507755.1"/>
    <property type="molecule type" value="Genomic_DNA"/>
</dbReference>
<evidence type="ECO:0000313" key="4">
    <source>
        <dbReference type="Proteomes" id="UP001153069"/>
    </source>
</evidence>
<accession>A0A9N8DW47</accession>
<protein>
    <submittedName>
        <fullName evidence="3">Pfam:DUF672</fullName>
    </submittedName>
</protein>
<dbReference type="Proteomes" id="UP001153069">
    <property type="component" value="Unassembled WGS sequence"/>
</dbReference>
<proteinExistence type="predicted"/>
<keyword evidence="4" id="KW-1185">Reference proteome</keyword>
<dbReference type="OrthoDB" id="38425at2759"/>
<feature type="domain" description="Methyltransferase" evidence="2">
    <location>
        <begin position="73"/>
        <end position="372"/>
    </location>
</feature>
<sequence>MMIESNPSTEEIGTDTSRRTPSSTHISAPAKILGLALVASLFTLQFLQRDFGVSRIATTDETLPALHHNEFHLASYQSYGFFDDISSKDWKLYKQRFQTHHDHPDEKRPNPRPNIMPAVYYMNNYDPLFTCPHPRRVGGQGDGPKWTCDPHRLERVARERKEKTQGGLRSNSKEQTNCLIYSVGSAGKYEWEEALAKSFMKEGQTTQQSTCEIHVFDFSKNYTKEGHASELNIHFHQWGLKSSYDDSLLDAWRVKQRDRLFTLPEIMEKLGHTGYTIDILKIDCEFCEWFTYEDWLKPELDIRQLLLEVHNLPTSLPDPQKNKGGRYFPVSMSLSPNKFFDGLEKAGFAMFSKEPNIHPLAQGNGVEFAYIKLHPDFFKAEEAVE</sequence>
<organism evidence="3 4">
    <name type="scientific">Seminavis robusta</name>
    <dbReference type="NCBI Taxonomy" id="568900"/>
    <lineage>
        <taxon>Eukaryota</taxon>
        <taxon>Sar</taxon>
        <taxon>Stramenopiles</taxon>
        <taxon>Ochrophyta</taxon>
        <taxon>Bacillariophyta</taxon>
        <taxon>Bacillariophyceae</taxon>
        <taxon>Bacillariophycidae</taxon>
        <taxon>Naviculales</taxon>
        <taxon>Naviculaceae</taxon>
        <taxon>Seminavis</taxon>
    </lineage>
</organism>
<evidence type="ECO:0000256" key="1">
    <source>
        <dbReference type="SAM" id="MobiDB-lite"/>
    </source>
</evidence>
<dbReference type="AlphaFoldDB" id="A0A9N8DW47"/>
<dbReference type="PANTHER" id="PTHR32026">
    <property type="entry name" value="METHYLTRANSFERASE-LIKE PROTEIN 24"/>
    <property type="match status" value="1"/>
</dbReference>
<dbReference type="Pfam" id="PF13383">
    <property type="entry name" value="Methyltransf_22"/>
    <property type="match status" value="1"/>
</dbReference>
<dbReference type="InterPro" id="IPR026913">
    <property type="entry name" value="METTL24"/>
</dbReference>
<dbReference type="PANTHER" id="PTHR32026:SF27">
    <property type="entry name" value="METHYLTRANSFERASE FKBM DOMAIN-CONTAINING PROTEIN-RELATED"/>
    <property type="match status" value="1"/>
</dbReference>
<reference evidence="3" key="1">
    <citation type="submission" date="2020-06" db="EMBL/GenBank/DDBJ databases">
        <authorList>
            <consortium name="Plant Systems Biology data submission"/>
        </authorList>
    </citation>
    <scope>NUCLEOTIDE SEQUENCE</scope>
    <source>
        <strain evidence="3">D6</strain>
    </source>
</reference>
<evidence type="ECO:0000259" key="2">
    <source>
        <dbReference type="Pfam" id="PF13383"/>
    </source>
</evidence>
<feature type="region of interest" description="Disordered" evidence="1">
    <location>
        <begin position="1"/>
        <end position="25"/>
    </location>
</feature>
<dbReference type="InterPro" id="IPR025714">
    <property type="entry name" value="Methyltranfer_dom"/>
</dbReference>